<accession>A0A5Q4ZJQ7</accession>
<dbReference type="Proteomes" id="UP000325811">
    <property type="component" value="Chromosome II"/>
</dbReference>
<reference evidence="1 2" key="1">
    <citation type="submission" date="2019-08" db="EMBL/GenBank/DDBJ databases">
        <authorList>
            <person name="Herpell B J."/>
        </authorList>
    </citation>
    <scope>NUCLEOTIDE SEQUENCE [LARGE SCALE GENOMIC DNA]</scope>
    <source>
        <strain evidence="2">Msb3</strain>
    </source>
</reference>
<sequence length="67" mass="7724">MAPANHTLGRFQHWLTNFRLLLCGCRILMRRGLEIYRGEGVARVGSYSRPLVNKIERLGEKHEASED</sequence>
<evidence type="ECO:0000313" key="1">
    <source>
        <dbReference type="EMBL" id="VVD33715.1"/>
    </source>
</evidence>
<dbReference type="AlphaFoldDB" id="A0A5Q4ZJQ7"/>
<proteinExistence type="predicted"/>
<dbReference type="KEGG" id="pdio:PDMSB3_2431.1"/>
<protein>
    <submittedName>
        <fullName evidence="1">Uncharacterized protein</fullName>
    </submittedName>
</protein>
<organism evidence="1 2">
    <name type="scientific">Paraburkholderia dioscoreae</name>
    <dbReference type="NCBI Taxonomy" id="2604047"/>
    <lineage>
        <taxon>Bacteria</taxon>
        <taxon>Pseudomonadati</taxon>
        <taxon>Pseudomonadota</taxon>
        <taxon>Betaproteobacteria</taxon>
        <taxon>Burkholderiales</taxon>
        <taxon>Burkholderiaceae</taxon>
        <taxon>Paraburkholderia</taxon>
    </lineage>
</organism>
<gene>
    <name evidence="1" type="ORF">PDMSB3_2431</name>
</gene>
<dbReference type="EMBL" id="LR699554">
    <property type="protein sequence ID" value="VVD33715.1"/>
    <property type="molecule type" value="Genomic_DNA"/>
</dbReference>
<name>A0A5Q4ZJQ7_9BURK</name>
<evidence type="ECO:0000313" key="2">
    <source>
        <dbReference type="Proteomes" id="UP000325811"/>
    </source>
</evidence>
<keyword evidence="2" id="KW-1185">Reference proteome</keyword>